<sequence length="35" mass="4123">MYLLRRCPLCRLNYKMNSLARVTIQCCTRADLCIS</sequence>
<dbReference type="AlphaFoldDB" id="A0A0E9UQN8"/>
<reference evidence="1" key="1">
    <citation type="submission" date="2014-11" db="EMBL/GenBank/DDBJ databases">
        <authorList>
            <person name="Amaro Gonzalez C."/>
        </authorList>
    </citation>
    <scope>NUCLEOTIDE SEQUENCE</scope>
</reference>
<proteinExistence type="predicted"/>
<evidence type="ECO:0000313" key="1">
    <source>
        <dbReference type="EMBL" id="JAH68071.1"/>
    </source>
</evidence>
<accession>A0A0E9UQN8</accession>
<name>A0A0E9UQN8_ANGAN</name>
<dbReference type="EMBL" id="GBXM01040506">
    <property type="protein sequence ID" value="JAH68071.1"/>
    <property type="molecule type" value="Transcribed_RNA"/>
</dbReference>
<protein>
    <submittedName>
        <fullName evidence="1">Uncharacterized protein</fullName>
    </submittedName>
</protein>
<reference evidence="1" key="2">
    <citation type="journal article" date="2015" name="Fish Shellfish Immunol.">
        <title>Early steps in the European eel (Anguilla anguilla)-Vibrio vulnificus interaction in the gills: Role of the RtxA13 toxin.</title>
        <authorList>
            <person name="Callol A."/>
            <person name="Pajuelo D."/>
            <person name="Ebbesson L."/>
            <person name="Teles M."/>
            <person name="MacKenzie S."/>
            <person name="Amaro C."/>
        </authorList>
    </citation>
    <scope>NUCLEOTIDE SEQUENCE</scope>
</reference>
<organism evidence="1">
    <name type="scientific">Anguilla anguilla</name>
    <name type="common">European freshwater eel</name>
    <name type="synonym">Muraena anguilla</name>
    <dbReference type="NCBI Taxonomy" id="7936"/>
    <lineage>
        <taxon>Eukaryota</taxon>
        <taxon>Metazoa</taxon>
        <taxon>Chordata</taxon>
        <taxon>Craniata</taxon>
        <taxon>Vertebrata</taxon>
        <taxon>Euteleostomi</taxon>
        <taxon>Actinopterygii</taxon>
        <taxon>Neopterygii</taxon>
        <taxon>Teleostei</taxon>
        <taxon>Anguilliformes</taxon>
        <taxon>Anguillidae</taxon>
        <taxon>Anguilla</taxon>
    </lineage>
</organism>